<organism evidence="2">
    <name type="scientific">Ixodes ricinus</name>
    <name type="common">Common tick</name>
    <name type="synonym">Acarus ricinus</name>
    <dbReference type="NCBI Taxonomy" id="34613"/>
    <lineage>
        <taxon>Eukaryota</taxon>
        <taxon>Metazoa</taxon>
        <taxon>Ecdysozoa</taxon>
        <taxon>Arthropoda</taxon>
        <taxon>Chelicerata</taxon>
        <taxon>Arachnida</taxon>
        <taxon>Acari</taxon>
        <taxon>Parasitiformes</taxon>
        <taxon>Ixodida</taxon>
        <taxon>Ixodoidea</taxon>
        <taxon>Ixodidae</taxon>
        <taxon>Ixodinae</taxon>
        <taxon>Ixodes</taxon>
    </lineage>
</organism>
<dbReference type="AlphaFoldDB" id="A0A6B0TUB0"/>
<feature type="chain" id="PRO_5025522676" evidence="1">
    <location>
        <begin position="16"/>
        <end position="71"/>
    </location>
</feature>
<evidence type="ECO:0000313" key="2">
    <source>
        <dbReference type="EMBL" id="MXU82818.1"/>
    </source>
</evidence>
<reference evidence="2" key="1">
    <citation type="submission" date="2019-12" db="EMBL/GenBank/DDBJ databases">
        <title>An insight into the sialome of adult female Ixodes ricinus ticks feeding for 6 days.</title>
        <authorList>
            <person name="Perner J."/>
            <person name="Ribeiro J.M.C."/>
        </authorList>
    </citation>
    <scope>NUCLEOTIDE SEQUENCE</scope>
    <source>
        <strain evidence="2">Semi-engorged</strain>
        <tissue evidence="2">Salivary glands</tissue>
    </source>
</reference>
<dbReference type="EMBL" id="GIFC01000735">
    <property type="protein sequence ID" value="MXU82818.1"/>
    <property type="molecule type" value="Transcribed_RNA"/>
</dbReference>
<proteinExistence type="predicted"/>
<name>A0A6B0TUB0_IXORI</name>
<evidence type="ECO:0000256" key="1">
    <source>
        <dbReference type="SAM" id="SignalP"/>
    </source>
</evidence>
<accession>A0A6B0TUB0</accession>
<sequence>MCAFLAFSFVLNAQALISQIQKQIEPGVRADDSASFYNDYVTCFFLREVFNILFIQGEFTGRTTEENRGYM</sequence>
<feature type="signal peptide" evidence="1">
    <location>
        <begin position="1"/>
        <end position="15"/>
    </location>
</feature>
<keyword evidence="1" id="KW-0732">Signal</keyword>
<protein>
    <submittedName>
        <fullName evidence="2">Putative secreted protein</fullName>
    </submittedName>
</protein>